<keyword evidence="1" id="KW-0812">Transmembrane</keyword>
<keyword evidence="3" id="KW-1185">Reference proteome</keyword>
<protein>
    <recommendedName>
        <fullName evidence="4">Integral membrane protein</fullName>
    </recommendedName>
</protein>
<gene>
    <name evidence="2" type="ORF">RM479_18315</name>
</gene>
<keyword evidence="1" id="KW-0472">Membrane</keyword>
<feature type="transmembrane region" description="Helical" evidence="1">
    <location>
        <begin position="111"/>
        <end position="131"/>
    </location>
</feature>
<dbReference type="RefSeq" id="WP_311512941.1">
    <property type="nucleotide sequence ID" value="NZ_JAVREP010000012.1"/>
</dbReference>
<evidence type="ECO:0000313" key="3">
    <source>
        <dbReference type="Proteomes" id="UP001183390"/>
    </source>
</evidence>
<dbReference type="Proteomes" id="UP001183390">
    <property type="component" value="Unassembled WGS sequence"/>
</dbReference>
<accession>A0ABU2MCF6</accession>
<name>A0ABU2MCF6_9ACTN</name>
<evidence type="ECO:0000256" key="1">
    <source>
        <dbReference type="SAM" id="Phobius"/>
    </source>
</evidence>
<evidence type="ECO:0008006" key="4">
    <source>
        <dbReference type="Google" id="ProtNLM"/>
    </source>
</evidence>
<feature type="transmembrane region" description="Helical" evidence="1">
    <location>
        <begin position="76"/>
        <end position="99"/>
    </location>
</feature>
<evidence type="ECO:0000313" key="2">
    <source>
        <dbReference type="EMBL" id="MDT0330375.1"/>
    </source>
</evidence>
<dbReference type="EMBL" id="JAVREP010000012">
    <property type="protein sequence ID" value="MDT0330375.1"/>
    <property type="molecule type" value="Genomic_DNA"/>
</dbReference>
<keyword evidence="1" id="KW-1133">Transmembrane helix</keyword>
<organism evidence="2 3">
    <name type="scientific">Nocardiopsis lambiniae</name>
    <dbReference type="NCBI Taxonomy" id="3075539"/>
    <lineage>
        <taxon>Bacteria</taxon>
        <taxon>Bacillati</taxon>
        <taxon>Actinomycetota</taxon>
        <taxon>Actinomycetes</taxon>
        <taxon>Streptosporangiales</taxon>
        <taxon>Nocardiopsidaceae</taxon>
        <taxon>Nocardiopsis</taxon>
    </lineage>
</organism>
<feature type="transmembrane region" description="Helical" evidence="1">
    <location>
        <begin position="12"/>
        <end position="36"/>
    </location>
</feature>
<reference evidence="3" key="1">
    <citation type="submission" date="2023-07" db="EMBL/GenBank/DDBJ databases">
        <title>30 novel species of actinomycetes from the DSMZ collection.</title>
        <authorList>
            <person name="Nouioui I."/>
        </authorList>
    </citation>
    <scope>NUCLEOTIDE SEQUENCE [LARGE SCALE GENOMIC DNA]</scope>
    <source>
        <strain evidence="3">DSM 44743</strain>
    </source>
</reference>
<comment type="caution">
    <text evidence="2">The sequence shown here is derived from an EMBL/GenBank/DDBJ whole genome shotgun (WGS) entry which is preliminary data.</text>
</comment>
<feature type="transmembrane region" description="Helical" evidence="1">
    <location>
        <begin position="48"/>
        <end position="69"/>
    </location>
</feature>
<sequence>MAIAHTDTPHRGLGTAAAGAALLLGIAHVVVTTAAALVGRAEFTPAHLAWVVVPALICGVGLAPLGLILGRSSRPAAIWVALCGVTAVLTGGLSVIGLLPALGAGSPADLWGLFAGPGPYALPAAVLYTLLTLRATRTRRTVPRV</sequence>
<proteinExistence type="predicted"/>